<evidence type="ECO:0000256" key="6">
    <source>
        <dbReference type="ARBA" id="ARBA00048439"/>
    </source>
</evidence>
<sequence>MLKSSNPKVLFIEPFYGGSHKVLIDTLTACLVDYTLVTLPAKKWHWRSRCGALMLYEQIPFVNSESVLFCSSVLNLTELLGLRPDLQSLKKVVYFHENQLIYPVREIKERDIQYSYNQIITCLSADVVLFNSNFNKVSFLDNLKKIIKILPDCRPKELKSKIEAKCKVLYFPVEYPEISVNDKPSEILHIVWPHRWEFDKGPEDFFKVLFNLKDENIPFQVSILGESFTDNPPIFSTAKEYLKEEIINFGYIDSKKSYYNILSSAHVVVSTAKHEFFGVSM</sequence>
<dbReference type="PANTHER" id="PTHR13615">
    <property type="entry name" value="GLYCOSYLTRANSFERASE-LIKE 1"/>
    <property type="match status" value="1"/>
</dbReference>
<keyword evidence="3" id="KW-0808">Transferase</keyword>
<accession>A0AA38IY65</accession>
<reference evidence="8" key="1">
    <citation type="journal article" date="2023" name="G3 (Bethesda)">
        <title>Whole genome assemblies of Zophobas morio and Tenebrio molitor.</title>
        <authorList>
            <person name="Kaur S."/>
            <person name="Stinson S.A."/>
            <person name="diCenzo G.C."/>
        </authorList>
    </citation>
    <scope>NUCLEOTIDE SEQUENCE</scope>
    <source>
        <strain evidence="8">QUZm001</strain>
    </source>
</reference>
<feature type="domain" description="tRNA-queuosine alpha-mannosyltransferase N-terminal" evidence="7">
    <location>
        <begin position="8"/>
        <end position="173"/>
    </location>
</feature>
<dbReference type="EMBL" id="JALNTZ010000002">
    <property type="protein sequence ID" value="KAJ3662726.1"/>
    <property type="molecule type" value="Genomic_DNA"/>
</dbReference>
<organism evidence="8 9">
    <name type="scientific">Zophobas morio</name>
    <dbReference type="NCBI Taxonomy" id="2755281"/>
    <lineage>
        <taxon>Eukaryota</taxon>
        <taxon>Metazoa</taxon>
        <taxon>Ecdysozoa</taxon>
        <taxon>Arthropoda</taxon>
        <taxon>Hexapoda</taxon>
        <taxon>Insecta</taxon>
        <taxon>Pterygota</taxon>
        <taxon>Neoptera</taxon>
        <taxon>Endopterygota</taxon>
        <taxon>Coleoptera</taxon>
        <taxon>Polyphaga</taxon>
        <taxon>Cucujiformia</taxon>
        <taxon>Tenebrionidae</taxon>
        <taxon>Zophobas</taxon>
    </lineage>
</organism>
<dbReference type="Pfam" id="PF12038">
    <property type="entry name" value="QTMAN_N"/>
    <property type="match status" value="1"/>
</dbReference>
<keyword evidence="9" id="KW-1185">Reference proteome</keyword>
<evidence type="ECO:0000313" key="8">
    <source>
        <dbReference type="EMBL" id="KAJ3662726.1"/>
    </source>
</evidence>
<evidence type="ECO:0000259" key="7">
    <source>
        <dbReference type="Pfam" id="PF12038"/>
    </source>
</evidence>
<evidence type="ECO:0000256" key="3">
    <source>
        <dbReference type="ARBA" id="ARBA00022679"/>
    </source>
</evidence>
<protein>
    <recommendedName>
        <fullName evidence="5">tRNA-queuosine alpha-mannosyltransferase</fullName>
        <ecNumber evidence="4">2.4.1.110</ecNumber>
    </recommendedName>
</protein>
<comment type="similarity">
    <text evidence="1">Belongs to the glycosyltransferase group 1 family. Glycosyltransferase 4 subfamily.</text>
</comment>
<gene>
    <name evidence="8" type="ORF">Zmor_007058</name>
</gene>
<proteinExistence type="inferred from homology"/>
<dbReference type="PANTHER" id="PTHR13615:SF3">
    <property type="entry name" value="GLYCOSYLTRANSFERASE-LIKE DOMAIN-CONTAINING PROTEIN 1"/>
    <property type="match status" value="1"/>
</dbReference>
<dbReference type="InterPro" id="IPR022701">
    <property type="entry name" value="QTMAN_N"/>
</dbReference>
<evidence type="ECO:0000256" key="5">
    <source>
        <dbReference type="ARBA" id="ARBA00044539"/>
    </source>
</evidence>
<dbReference type="InterPro" id="IPR051862">
    <property type="entry name" value="GT-like_domain_containing_1"/>
</dbReference>
<keyword evidence="2" id="KW-0328">Glycosyltransferase</keyword>
<dbReference type="GO" id="GO:0016438">
    <property type="term" value="F:tRNA-queuosine(34) beta-mannosyltransferase activity"/>
    <property type="evidence" value="ECO:0007669"/>
    <property type="project" value="UniProtKB-EC"/>
</dbReference>
<dbReference type="SUPFAM" id="SSF53756">
    <property type="entry name" value="UDP-Glycosyltransferase/glycogen phosphorylase"/>
    <property type="match status" value="1"/>
</dbReference>
<evidence type="ECO:0000313" key="9">
    <source>
        <dbReference type="Proteomes" id="UP001168821"/>
    </source>
</evidence>
<dbReference type="Proteomes" id="UP001168821">
    <property type="component" value="Unassembled WGS sequence"/>
</dbReference>
<name>A0AA38IY65_9CUCU</name>
<dbReference type="AlphaFoldDB" id="A0AA38IY65"/>
<comment type="catalytic activity">
    <reaction evidence="6">
        <text>queuosine(34) in tRNA(Asp) + GDP-alpha-D-mannose = O-4''-alpha-D-mannosylqueuosine(34) in tRNA(Asp) + GDP + H(+)</text>
        <dbReference type="Rhea" id="RHEA:12885"/>
        <dbReference type="Rhea" id="RHEA-COMP:18572"/>
        <dbReference type="Rhea" id="RHEA-COMP:18581"/>
        <dbReference type="ChEBI" id="CHEBI:15378"/>
        <dbReference type="ChEBI" id="CHEBI:57527"/>
        <dbReference type="ChEBI" id="CHEBI:58189"/>
        <dbReference type="ChEBI" id="CHEBI:194431"/>
        <dbReference type="ChEBI" id="CHEBI:194442"/>
        <dbReference type="EC" id="2.4.1.110"/>
    </reaction>
    <physiologicalReaction direction="left-to-right" evidence="6">
        <dbReference type="Rhea" id="RHEA:12886"/>
    </physiologicalReaction>
</comment>
<evidence type="ECO:0000256" key="2">
    <source>
        <dbReference type="ARBA" id="ARBA00022676"/>
    </source>
</evidence>
<comment type="caution">
    <text evidence="8">The sequence shown here is derived from an EMBL/GenBank/DDBJ whole genome shotgun (WGS) entry which is preliminary data.</text>
</comment>
<evidence type="ECO:0000256" key="1">
    <source>
        <dbReference type="ARBA" id="ARBA00009481"/>
    </source>
</evidence>
<dbReference type="EC" id="2.4.1.110" evidence="4"/>
<evidence type="ECO:0000256" key="4">
    <source>
        <dbReference type="ARBA" id="ARBA00044517"/>
    </source>
</evidence>